<keyword evidence="8" id="KW-1133">Transmembrane helix</keyword>
<name>A0ABY4CYU9_9BACT</name>
<feature type="domain" description="TonB C-terminal" evidence="11">
    <location>
        <begin position="251"/>
        <end position="348"/>
    </location>
</feature>
<accession>A0ABY4CYU9</accession>
<dbReference type="EMBL" id="CP094669">
    <property type="protein sequence ID" value="UOG74694.1"/>
    <property type="molecule type" value="Genomic_DNA"/>
</dbReference>
<keyword evidence="9" id="KW-0472">Membrane</keyword>
<protein>
    <submittedName>
        <fullName evidence="12">Energy transducer TonB</fullName>
    </submittedName>
</protein>
<dbReference type="NCBIfam" id="TIGR01352">
    <property type="entry name" value="tonB_Cterm"/>
    <property type="match status" value="1"/>
</dbReference>
<comment type="similarity">
    <text evidence="2">Belongs to the TonB family.</text>
</comment>
<keyword evidence="7" id="KW-0653">Protein transport</keyword>
<dbReference type="RefSeq" id="WP_243798237.1">
    <property type="nucleotide sequence ID" value="NZ_CP094669.1"/>
</dbReference>
<evidence type="ECO:0000256" key="1">
    <source>
        <dbReference type="ARBA" id="ARBA00004383"/>
    </source>
</evidence>
<keyword evidence="13" id="KW-1185">Reference proteome</keyword>
<gene>
    <name evidence="12" type="ORF">MTX78_21570</name>
</gene>
<reference evidence="12 13" key="1">
    <citation type="submission" date="2022-03" db="EMBL/GenBank/DDBJ databases">
        <title>Hymenobactersp. isolated from the air.</title>
        <authorList>
            <person name="Won M."/>
            <person name="Kwon S.-W."/>
        </authorList>
    </citation>
    <scope>NUCLEOTIDE SEQUENCE [LARGE SCALE GENOMIC DNA]</scope>
    <source>
        <strain evidence="12 13">KACC 21982</strain>
    </source>
</reference>
<keyword evidence="5" id="KW-0997">Cell inner membrane</keyword>
<dbReference type="Pfam" id="PF03544">
    <property type="entry name" value="TonB_C"/>
    <property type="match status" value="1"/>
</dbReference>
<dbReference type="SUPFAM" id="SSF74653">
    <property type="entry name" value="TolA/TonB C-terminal domain"/>
    <property type="match status" value="1"/>
</dbReference>
<dbReference type="InterPro" id="IPR006260">
    <property type="entry name" value="TonB/TolA_C"/>
</dbReference>
<evidence type="ECO:0000256" key="9">
    <source>
        <dbReference type="ARBA" id="ARBA00023136"/>
    </source>
</evidence>
<evidence type="ECO:0000256" key="3">
    <source>
        <dbReference type="ARBA" id="ARBA00022448"/>
    </source>
</evidence>
<evidence type="ECO:0000256" key="4">
    <source>
        <dbReference type="ARBA" id="ARBA00022475"/>
    </source>
</evidence>
<organism evidence="12 13">
    <name type="scientific">Hymenobacter tibetensis</name>
    <dbReference type="NCBI Taxonomy" id="497967"/>
    <lineage>
        <taxon>Bacteria</taxon>
        <taxon>Pseudomonadati</taxon>
        <taxon>Bacteroidota</taxon>
        <taxon>Cytophagia</taxon>
        <taxon>Cytophagales</taxon>
        <taxon>Hymenobacteraceae</taxon>
        <taxon>Hymenobacter</taxon>
    </lineage>
</organism>
<dbReference type="InterPro" id="IPR037682">
    <property type="entry name" value="TonB_C"/>
</dbReference>
<evidence type="ECO:0000256" key="5">
    <source>
        <dbReference type="ARBA" id="ARBA00022519"/>
    </source>
</evidence>
<keyword evidence="6" id="KW-0812">Transmembrane</keyword>
<comment type="subcellular location">
    <subcellularLocation>
        <location evidence="1">Cell inner membrane</location>
        <topology evidence="1">Single-pass membrane protein</topology>
        <orientation evidence="1">Periplasmic side</orientation>
    </subcellularLocation>
</comment>
<dbReference type="PANTHER" id="PTHR33446:SF2">
    <property type="entry name" value="PROTEIN TONB"/>
    <property type="match status" value="1"/>
</dbReference>
<evidence type="ECO:0000256" key="8">
    <source>
        <dbReference type="ARBA" id="ARBA00022989"/>
    </source>
</evidence>
<dbReference type="PROSITE" id="PS52015">
    <property type="entry name" value="TONB_CTD"/>
    <property type="match status" value="1"/>
</dbReference>
<feature type="region of interest" description="Disordered" evidence="10">
    <location>
        <begin position="352"/>
        <end position="376"/>
    </location>
</feature>
<dbReference type="Gene3D" id="3.30.1150.10">
    <property type="match status" value="1"/>
</dbReference>
<evidence type="ECO:0000256" key="7">
    <source>
        <dbReference type="ARBA" id="ARBA00022927"/>
    </source>
</evidence>
<evidence type="ECO:0000256" key="2">
    <source>
        <dbReference type="ARBA" id="ARBA00006555"/>
    </source>
</evidence>
<dbReference type="PROSITE" id="PS51257">
    <property type="entry name" value="PROKAR_LIPOPROTEIN"/>
    <property type="match status" value="1"/>
</dbReference>
<dbReference type="PANTHER" id="PTHR33446">
    <property type="entry name" value="PROTEIN TONB-RELATED"/>
    <property type="match status" value="1"/>
</dbReference>
<proteinExistence type="inferred from homology"/>
<evidence type="ECO:0000259" key="11">
    <source>
        <dbReference type="PROSITE" id="PS52015"/>
    </source>
</evidence>
<evidence type="ECO:0000313" key="13">
    <source>
        <dbReference type="Proteomes" id="UP000831113"/>
    </source>
</evidence>
<feature type="compositionally biased region" description="Polar residues" evidence="10">
    <location>
        <begin position="352"/>
        <end position="362"/>
    </location>
</feature>
<keyword evidence="3" id="KW-0813">Transport</keyword>
<sequence length="493" mass="53332">MVVFRTFFLPALSVGLLLISGCQPDKPTRTEQAAPALADILNLDSLAEPVGTADTTPVRRDWHRLTKPTNPRAPLVVYRSTQRIPTGLVASTPPGEATLFDVTRKASEYFQIDPTKAAEVRGRAGTVLRLAAQTLVDANQRPATGPVWVELKECYTAAEMVLTDLATLTTNNEPLQSSGMVLVRATAAGQPLQLVAGKTMRLEMPASKGHLLTGMELYYGQGAAPVRWVAAPKAAAVAATETIFTDAQPMPAYGRGPADINQLVRYPREAMVSQVQGVVFASFVVDESGRVQKPVILRGIGHGCDEEVLRVLRQTSGHWTPGQRNGEFVKVKMVLPIRFSFKPGQLSFDSSQVSLTASTEPTSEPAISEPAPDAPPTDRYVFNCSQLGWLNIDRPLNSGTAMLVASTTPDQATTVRLLLPGTTPSVLTGKATDDGFQFENLPAGRRAVLVGLRYQGSVPYLAWQETTTGQASTAPLEFRETTLEELERRLDRL</sequence>
<evidence type="ECO:0000256" key="10">
    <source>
        <dbReference type="SAM" id="MobiDB-lite"/>
    </source>
</evidence>
<dbReference type="InterPro" id="IPR051045">
    <property type="entry name" value="TonB-dependent_transducer"/>
</dbReference>
<evidence type="ECO:0000256" key="6">
    <source>
        <dbReference type="ARBA" id="ARBA00022692"/>
    </source>
</evidence>
<evidence type="ECO:0000313" key="12">
    <source>
        <dbReference type="EMBL" id="UOG74694.1"/>
    </source>
</evidence>
<dbReference type="Proteomes" id="UP000831113">
    <property type="component" value="Chromosome"/>
</dbReference>
<keyword evidence="4" id="KW-1003">Cell membrane</keyword>